<dbReference type="Proteomes" id="UP000320055">
    <property type="component" value="Unassembled WGS sequence"/>
</dbReference>
<evidence type="ECO:0000313" key="4">
    <source>
        <dbReference type="Proteomes" id="UP000320055"/>
    </source>
</evidence>
<proteinExistence type="predicted"/>
<dbReference type="SUPFAM" id="SSF53756">
    <property type="entry name" value="UDP-Glycosyltransferase/glycogen phosphorylase"/>
    <property type="match status" value="1"/>
</dbReference>
<dbReference type="Pfam" id="PF00534">
    <property type="entry name" value="Glycos_transf_1"/>
    <property type="match status" value="1"/>
</dbReference>
<dbReference type="AlphaFoldDB" id="A0A563VMY5"/>
<keyword evidence="1" id="KW-0472">Membrane</keyword>
<evidence type="ECO:0000256" key="1">
    <source>
        <dbReference type="SAM" id="Phobius"/>
    </source>
</evidence>
<accession>A0A563VMY5</accession>
<dbReference type="EMBL" id="CAACVJ010000068">
    <property type="protein sequence ID" value="VEP12693.1"/>
    <property type="molecule type" value="Genomic_DNA"/>
</dbReference>
<dbReference type="InterPro" id="IPR001296">
    <property type="entry name" value="Glyco_trans_1"/>
</dbReference>
<feature type="domain" description="Glycosyl transferase family 1" evidence="2">
    <location>
        <begin position="197"/>
        <end position="356"/>
    </location>
</feature>
<gene>
    <name evidence="3" type="ORF">H1P_160032</name>
</gene>
<reference evidence="3 4" key="1">
    <citation type="submission" date="2019-01" db="EMBL/GenBank/DDBJ databases">
        <authorList>
            <person name="Brito A."/>
        </authorList>
    </citation>
    <scope>NUCLEOTIDE SEQUENCE [LARGE SCALE GENOMIC DNA]</scope>
    <source>
        <strain evidence="3">1</strain>
    </source>
</reference>
<dbReference type="PANTHER" id="PTHR45947:SF3">
    <property type="entry name" value="SULFOQUINOVOSYL TRANSFERASE SQD2"/>
    <property type="match status" value="1"/>
</dbReference>
<name>A0A563VMY5_9CYAN</name>
<dbReference type="PANTHER" id="PTHR45947">
    <property type="entry name" value="SULFOQUINOVOSYL TRANSFERASE SQD2"/>
    <property type="match status" value="1"/>
</dbReference>
<sequence>MSMKELRVAWLLSSAFYYWQPSISEFSKLFPHSKVFTGRWVGFAKGYENSLDVEIVGERKVLRKASKKPGYGLSFTYLSPSIVSYLFRFKPDLIFSNAFGVWTILALLFKFIGNWQVIIIYEGSAPGVDFLDSFLRLGIRRLMMRLADGAISNSQAGMNYLTKVLEGKKERVWYHPIEIPSSKTWTETLRDTQLSQLQLNNPVFLFVGRLLPRKGLHLLLEACHLLKTQGYKFSLLVVGDGEQRTELETYCREHGLEDCVYWMGFVAYEKLSAYFERADVFVLPTFEDTWGVAVLEAMLFGKPVFCSQGAGTAELIVDGENGYVFEPMQTQQLAELMAKAIANPEQFSLMGEKSRQTMAQYTPEAAASFLTQVVEAIVNKKKVTSNQ</sequence>
<keyword evidence="1" id="KW-0812">Transmembrane</keyword>
<evidence type="ECO:0000259" key="2">
    <source>
        <dbReference type="Pfam" id="PF00534"/>
    </source>
</evidence>
<dbReference type="Gene3D" id="3.40.50.2000">
    <property type="entry name" value="Glycogen Phosphorylase B"/>
    <property type="match status" value="2"/>
</dbReference>
<protein>
    <submittedName>
        <fullName evidence="3">Glycosyl transferase group 1</fullName>
    </submittedName>
</protein>
<dbReference type="InterPro" id="IPR050194">
    <property type="entry name" value="Glycosyltransferase_grp1"/>
</dbReference>
<dbReference type="GO" id="GO:0016757">
    <property type="term" value="F:glycosyltransferase activity"/>
    <property type="evidence" value="ECO:0007669"/>
    <property type="project" value="InterPro"/>
</dbReference>
<feature type="transmembrane region" description="Helical" evidence="1">
    <location>
        <begin position="93"/>
        <end position="112"/>
    </location>
</feature>
<evidence type="ECO:0000313" key="3">
    <source>
        <dbReference type="EMBL" id="VEP12693.1"/>
    </source>
</evidence>
<organism evidence="3 4">
    <name type="scientific">Hyella patelloides LEGE 07179</name>
    <dbReference type="NCBI Taxonomy" id="945734"/>
    <lineage>
        <taxon>Bacteria</taxon>
        <taxon>Bacillati</taxon>
        <taxon>Cyanobacteriota</taxon>
        <taxon>Cyanophyceae</taxon>
        <taxon>Pleurocapsales</taxon>
        <taxon>Hyellaceae</taxon>
        <taxon>Hyella</taxon>
    </lineage>
</organism>
<keyword evidence="4" id="KW-1185">Reference proteome</keyword>
<keyword evidence="1" id="KW-1133">Transmembrane helix</keyword>
<dbReference type="CDD" id="cd03801">
    <property type="entry name" value="GT4_PimA-like"/>
    <property type="match status" value="1"/>
</dbReference>
<keyword evidence="3" id="KW-0808">Transferase</keyword>